<reference evidence="3 4" key="1">
    <citation type="submission" date="2020-12" db="EMBL/GenBank/DDBJ databases">
        <title>Draft genome sequence of furan degrading bacterial strain FUR100.</title>
        <authorList>
            <person name="Woiski C."/>
        </authorList>
    </citation>
    <scope>NUCLEOTIDE SEQUENCE [LARGE SCALE GENOMIC DNA]</scope>
    <source>
        <strain evidence="3 4">FUR100</strain>
    </source>
</reference>
<sequence length="458" mass="49665">MTIDITDDAVTAVVNSSAVGVRGRLWRLHPSNVREIAITASAEILRLEAIRVAAVDTLTLNPDEQVLCYRGTGQWLANHTMLQISTGRRIATLGKALRSFPEIEDQFDSGELTFEHAALIVAFCESPPKTMPDAALPYCRDTLLAAASGTEATTVKLRYAISVLEHMFESDDIPPSEDTDRNELRISPTLNGRVSVRGDFDGVTGEMLLSALSSLSMPTPAKDGTPDKRPAATRNADAMAELIRRYLDNAATGIDGGQRPHLNVHINAKDLAYHRECAGTAGATTGDGSTPGPSDSDDLDTLDLGMPDLDKQDLDVGHMPWMGPLSVGRTRMIACDCMLGAVLLDENGAPLDVTPLKRLVTAAQRTALIARDKGCAFPGCDCVPAWTDAHHIKHWAKGGPTVMDNLVLLCRTHHTLMHRKPGFTGQWEIQVGADHLPWFIPPPGIDPDQKPRRSTTRR</sequence>
<name>A0A8I0ZZI1_RHOER</name>
<dbReference type="Gene3D" id="1.10.30.50">
    <property type="match status" value="1"/>
</dbReference>
<proteinExistence type="inferred from homology"/>
<evidence type="ECO:0000313" key="4">
    <source>
        <dbReference type="Proteomes" id="UP000627573"/>
    </source>
</evidence>
<dbReference type="CDD" id="cd00085">
    <property type="entry name" value="HNHc"/>
    <property type="match status" value="1"/>
</dbReference>
<dbReference type="InterPro" id="IPR003870">
    <property type="entry name" value="DUF222"/>
</dbReference>
<dbReference type="EMBL" id="JAECSB010000073">
    <property type="protein sequence ID" value="MBH5145044.1"/>
    <property type="molecule type" value="Genomic_DNA"/>
</dbReference>
<dbReference type="GO" id="GO:0008270">
    <property type="term" value="F:zinc ion binding"/>
    <property type="evidence" value="ECO:0007669"/>
    <property type="project" value="InterPro"/>
</dbReference>
<protein>
    <submittedName>
        <fullName evidence="3">DUF222 domain-containing protein</fullName>
    </submittedName>
</protein>
<feature type="domain" description="HNH nuclease" evidence="2">
    <location>
        <begin position="363"/>
        <end position="415"/>
    </location>
</feature>
<comment type="similarity">
    <text evidence="1">Belongs to the Rv1128c/1148c/1588c/1702c/1945/3466 family.</text>
</comment>
<dbReference type="Pfam" id="PF01844">
    <property type="entry name" value="HNH"/>
    <property type="match status" value="1"/>
</dbReference>
<keyword evidence="4" id="KW-1185">Reference proteome</keyword>
<dbReference type="Pfam" id="PF02720">
    <property type="entry name" value="DUF222"/>
    <property type="match status" value="1"/>
</dbReference>
<dbReference type="GO" id="GO:0003676">
    <property type="term" value="F:nucleic acid binding"/>
    <property type="evidence" value="ECO:0007669"/>
    <property type="project" value="InterPro"/>
</dbReference>
<dbReference type="InterPro" id="IPR002711">
    <property type="entry name" value="HNH"/>
</dbReference>
<dbReference type="SMART" id="SM00507">
    <property type="entry name" value="HNHc"/>
    <property type="match status" value="1"/>
</dbReference>
<dbReference type="InterPro" id="IPR003615">
    <property type="entry name" value="HNH_nuc"/>
</dbReference>
<evidence type="ECO:0000313" key="3">
    <source>
        <dbReference type="EMBL" id="MBH5145044.1"/>
    </source>
</evidence>
<accession>A0A8I0ZZI1</accession>
<dbReference type="Proteomes" id="UP000627573">
    <property type="component" value="Unassembled WGS sequence"/>
</dbReference>
<dbReference type="RefSeq" id="WP_141488082.1">
    <property type="nucleotide sequence ID" value="NZ_CP195194.1"/>
</dbReference>
<evidence type="ECO:0000259" key="2">
    <source>
        <dbReference type="SMART" id="SM00507"/>
    </source>
</evidence>
<dbReference type="GO" id="GO:0004519">
    <property type="term" value="F:endonuclease activity"/>
    <property type="evidence" value="ECO:0007669"/>
    <property type="project" value="InterPro"/>
</dbReference>
<comment type="caution">
    <text evidence="3">The sequence shown here is derived from an EMBL/GenBank/DDBJ whole genome shotgun (WGS) entry which is preliminary data.</text>
</comment>
<organism evidence="3 4">
    <name type="scientific">Rhodococcus erythropolis</name>
    <name type="common">Arthrobacter picolinophilus</name>
    <dbReference type="NCBI Taxonomy" id="1833"/>
    <lineage>
        <taxon>Bacteria</taxon>
        <taxon>Bacillati</taxon>
        <taxon>Actinomycetota</taxon>
        <taxon>Actinomycetes</taxon>
        <taxon>Mycobacteriales</taxon>
        <taxon>Nocardiaceae</taxon>
        <taxon>Rhodococcus</taxon>
        <taxon>Rhodococcus erythropolis group</taxon>
    </lineage>
</organism>
<dbReference type="AlphaFoldDB" id="A0A8I0ZZI1"/>
<evidence type="ECO:0000256" key="1">
    <source>
        <dbReference type="ARBA" id="ARBA00023450"/>
    </source>
</evidence>
<gene>
    <name evidence="3" type="ORF">I3517_20795</name>
</gene>